<evidence type="ECO:0000256" key="3">
    <source>
        <dbReference type="SAM" id="MobiDB-lite"/>
    </source>
</evidence>
<dbReference type="InterPro" id="IPR036875">
    <property type="entry name" value="Znf_CCHC_sf"/>
</dbReference>
<proteinExistence type="predicted"/>
<keyword evidence="1" id="KW-0507">mRNA processing</keyword>
<evidence type="ECO:0000313" key="5">
    <source>
        <dbReference type="EMBL" id="KAF9491226.1"/>
    </source>
</evidence>
<feature type="region of interest" description="Disordered" evidence="3">
    <location>
        <begin position="92"/>
        <end position="118"/>
    </location>
</feature>
<reference evidence="5" key="1">
    <citation type="submission" date="2020-11" db="EMBL/GenBank/DDBJ databases">
        <authorList>
            <consortium name="DOE Joint Genome Institute"/>
            <person name="Ahrendt S."/>
            <person name="Riley R."/>
            <person name="Andreopoulos W."/>
            <person name="Labutti K."/>
            <person name="Pangilinan J."/>
            <person name="Ruiz-Duenas F.J."/>
            <person name="Barrasa J.M."/>
            <person name="Sanchez-Garcia M."/>
            <person name="Camarero S."/>
            <person name="Miyauchi S."/>
            <person name="Serrano A."/>
            <person name="Linde D."/>
            <person name="Babiker R."/>
            <person name="Drula E."/>
            <person name="Ayuso-Fernandez I."/>
            <person name="Pacheco R."/>
            <person name="Padilla G."/>
            <person name="Ferreira P."/>
            <person name="Barriuso J."/>
            <person name="Kellner H."/>
            <person name="Castanera R."/>
            <person name="Alfaro M."/>
            <person name="Ramirez L."/>
            <person name="Pisabarro A.G."/>
            <person name="Kuo A."/>
            <person name="Tritt A."/>
            <person name="Lipzen A."/>
            <person name="He G."/>
            <person name="Yan M."/>
            <person name="Ng V."/>
            <person name="Cullen D."/>
            <person name="Martin F."/>
            <person name="Rosso M.-N."/>
            <person name="Henrissat B."/>
            <person name="Hibbett D."/>
            <person name="Martinez A.T."/>
            <person name="Grigoriev I.V."/>
        </authorList>
    </citation>
    <scope>NUCLEOTIDE SEQUENCE</scope>
    <source>
        <strain evidence="5">ATCC 90797</strain>
    </source>
</reference>
<dbReference type="AlphaFoldDB" id="A0A9P6D3J8"/>
<dbReference type="EMBL" id="MU154624">
    <property type="protein sequence ID" value="KAF9491226.1"/>
    <property type="molecule type" value="Genomic_DNA"/>
</dbReference>
<name>A0A9P6D3J8_PLEER</name>
<keyword evidence="2" id="KW-0863">Zinc-finger</keyword>
<organism evidence="5 6">
    <name type="scientific">Pleurotus eryngii</name>
    <name type="common">Boletus of the steppes</name>
    <dbReference type="NCBI Taxonomy" id="5323"/>
    <lineage>
        <taxon>Eukaryota</taxon>
        <taxon>Fungi</taxon>
        <taxon>Dikarya</taxon>
        <taxon>Basidiomycota</taxon>
        <taxon>Agaricomycotina</taxon>
        <taxon>Agaricomycetes</taxon>
        <taxon>Agaricomycetidae</taxon>
        <taxon>Agaricales</taxon>
        <taxon>Pleurotineae</taxon>
        <taxon>Pleurotaceae</taxon>
        <taxon>Pleurotus</taxon>
    </lineage>
</organism>
<evidence type="ECO:0000259" key="4">
    <source>
        <dbReference type="PROSITE" id="PS50158"/>
    </source>
</evidence>
<dbReference type="OrthoDB" id="1750432at2759"/>
<evidence type="ECO:0000256" key="2">
    <source>
        <dbReference type="PROSITE-ProRule" id="PRU00047"/>
    </source>
</evidence>
<keyword evidence="2" id="KW-0479">Metal-binding</keyword>
<dbReference type="Proteomes" id="UP000807025">
    <property type="component" value="Unassembled WGS sequence"/>
</dbReference>
<feature type="compositionally biased region" description="Basic and acidic residues" evidence="3">
    <location>
        <begin position="99"/>
        <end position="115"/>
    </location>
</feature>
<gene>
    <name evidence="5" type="ORF">BDN71DRAFT_1510592</name>
</gene>
<dbReference type="GO" id="GO:0003676">
    <property type="term" value="F:nucleic acid binding"/>
    <property type="evidence" value="ECO:0007669"/>
    <property type="project" value="InterPro"/>
</dbReference>
<evidence type="ECO:0000256" key="1">
    <source>
        <dbReference type="ARBA" id="ARBA00022664"/>
    </source>
</evidence>
<dbReference type="Gene3D" id="2.40.70.10">
    <property type="entry name" value="Acid Proteases"/>
    <property type="match status" value="1"/>
</dbReference>
<dbReference type="CDD" id="cd00303">
    <property type="entry name" value="retropepsin_like"/>
    <property type="match status" value="1"/>
</dbReference>
<dbReference type="InterPro" id="IPR001878">
    <property type="entry name" value="Znf_CCHC"/>
</dbReference>
<dbReference type="Pfam" id="PF08284">
    <property type="entry name" value="RVP_2"/>
    <property type="match status" value="1"/>
</dbReference>
<evidence type="ECO:0000313" key="6">
    <source>
        <dbReference type="Proteomes" id="UP000807025"/>
    </source>
</evidence>
<dbReference type="PROSITE" id="PS50158">
    <property type="entry name" value="ZF_CCHC"/>
    <property type="match status" value="1"/>
</dbReference>
<protein>
    <recommendedName>
        <fullName evidence="4">CCHC-type domain-containing protein</fullName>
    </recommendedName>
</protein>
<keyword evidence="6" id="KW-1185">Reference proteome</keyword>
<accession>A0A9P6D3J8</accession>
<comment type="caution">
    <text evidence="5">The sequence shown here is derived from an EMBL/GenBank/DDBJ whole genome shotgun (WGS) entry which is preliminary data.</text>
</comment>
<dbReference type="SUPFAM" id="SSF57756">
    <property type="entry name" value="Retrovirus zinc finger-like domains"/>
    <property type="match status" value="1"/>
</dbReference>
<dbReference type="GO" id="GO:0006397">
    <property type="term" value="P:mRNA processing"/>
    <property type="evidence" value="ECO:0007669"/>
    <property type="project" value="UniProtKB-KW"/>
</dbReference>
<keyword evidence="2" id="KW-0862">Zinc</keyword>
<feature type="domain" description="CCHC-type" evidence="4">
    <location>
        <begin position="14"/>
        <end position="30"/>
    </location>
</feature>
<sequence>MSTAERETLRKAGRCYICKGEGHGFKDCPKSTTIHSKGANKPSRFPSHGIGIDFEVHKACVEEIQEPLHELNLSAVRFSDLAEYADIDEPLEYLDGDGEGSKECSKRQEPRDPDRLWPFNPEPPSWEWEWYNPHDPYVVAQQGLLNKIGMTVPFPGDSKYPKEDRPKDEMRFWVRRGVDDEYIVVDRWQNHRVVRIAGSFLRRPNYNILRWYAVSCCVHHGLLLPEARTYKEVPLVQDHLVEAAEYHLTKCAPYVGDGEYTPAELDKRFWLCKDDADQNTYHVWDGHRRLQTRILKAYLVNPCFNFPRWYNTVLYRREREFVQRLENVEDNWNLASLFSLDPEYQAAADAADENSVDGSCKLGEIGINMLEILELNGQQVQRRTYPSLQRNAATAKDASRAVPKPVIVTVKINGHPVRTLIDSESMGDFISTSIVDQLKLKTVELKTPLTLTLAVQGSQSKINSGCKAKFSYQDIDEA</sequence>
<dbReference type="InterPro" id="IPR021109">
    <property type="entry name" value="Peptidase_aspartic_dom_sf"/>
</dbReference>
<dbReference type="GO" id="GO:0008270">
    <property type="term" value="F:zinc ion binding"/>
    <property type="evidence" value="ECO:0007669"/>
    <property type="project" value="UniProtKB-KW"/>
</dbReference>